<dbReference type="Pfam" id="PF00903">
    <property type="entry name" value="Glyoxalase"/>
    <property type="match status" value="1"/>
</dbReference>
<dbReference type="EMBL" id="CAEZYR010000006">
    <property type="protein sequence ID" value="CAB4728401.1"/>
    <property type="molecule type" value="Genomic_DNA"/>
</dbReference>
<reference evidence="4" key="1">
    <citation type="submission" date="2020-05" db="EMBL/GenBank/DDBJ databases">
        <authorList>
            <person name="Chiriac C."/>
            <person name="Salcher M."/>
            <person name="Ghai R."/>
            <person name="Kavagutti S V."/>
        </authorList>
    </citation>
    <scope>NUCLEOTIDE SEQUENCE</scope>
</reference>
<evidence type="ECO:0000313" key="3">
    <source>
        <dbReference type="EMBL" id="CAB4728401.1"/>
    </source>
</evidence>
<organism evidence="4">
    <name type="scientific">freshwater metagenome</name>
    <dbReference type="NCBI Taxonomy" id="449393"/>
    <lineage>
        <taxon>unclassified sequences</taxon>
        <taxon>metagenomes</taxon>
        <taxon>ecological metagenomes</taxon>
    </lineage>
</organism>
<evidence type="ECO:0000259" key="2">
    <source>
        <dbReference type="PROSITE" id="PS51819"/>
    </source>
</evidence>
<dbReference type="InterPro" id="IPR051785">
    <property type="entry name" value="MMCE/EMCE_epimerase"/>
</dbReference>
<evidence type="ECO:0000256" key="1">
    <source>
        <dbReference type="ARBA" id="ARBA00022723"/>
    </source>
</evidence>
<dbReference type="InterPro" id="IPR029068">
    <property type="entry name" value="Glyas_Bleomycin-R_OHBP_Dase"/>
</dbReference>
<dbReference type="EMBL" id="CAFABA010000058">
    <property type="protein sequence ID" value="CAB4831526.1"/>
    <property type="molecule type" value="Genomic_DNA"/>
</dbReference>
<dbReference type="AlphaFoldDB" id="A0A6J7AF38"/>
<dbReference type="SUPFAM" id="SSF54593">
    <property type="entry name" value="Glyoxalase/Bleomycin resistance protein/Dihydroxybiphenyl dioxygenase"/>
    <property type="match status" value="1"/>
</dbReference>
<dbReference type="PANTHER" id="PTHR43048:SF3">
    <property type="entry name" value="METHYLMALONYL-COA EPIMERASE, MITOCHONDRIAL"/>
    <property type="match status" value="1"/>
</dbReference>
<dbReference type="Gene3D" id="3.10.180.10">
    <property type="entry name" value="2,3-Dihydroxybiphenyl 1,2-Dioxygenase, domain 1"/>
    <property type="match status" value="1"/>
</dbReference>
<dbReference type="EMBL" id="CAFBOS010000123">
    <property type="protein sequence ID" value="CAB5004802.1"/>
    <property type="molecule type" value="Genomic_DNA"/>
</dbReference>
<dbReference type="GO" id="GO:0046872">
    <property type="term" value="F:metal ion binding"/>
    <property type="evidence" value="ECO:0007669"/>
    <property type="project" value="UniProtKB-KW"/>
</dbReference>
<dbReference type="GO" id="GO:0046491">
    <property type="term" value="P:L-methylmalonyl-CoA metabolic process"/>
    <property type="evidence" value="ECO:0007669"/>
    <property type="project" value="TreeGrafter"/>
</dbReference>
<proteinExistence type="predicted"/>
<dbReference type="PANTHER" id="PTHR43048">
    <property type="entry name" value="METHYLMALONYL-COA EPIMERASE"/>
    <property type="match status" value="1"/>
</dbReference>
<gene>
    <name evidence="3" type="ORF">UFOPK2754_00310</name>
    <name evidence="4" type="ORF">UFOPK3139_01522</name>
    <name evidence="5" type="ORF">UFOPK3967_01886</name>
</gene>
<evidence type="ECO:0000313" key="4">
    <source>
        <dbReference type="EMBL" id="CAB4831526.1"/>
    </source>
</evidence>
<name>A0A6J7AF38_9ZZZZ</name>
<sequence length="144" mass="15521">MTSISLNHVGVTVSDIGRSIAFYRDVVGMDVYSRRRMQGEWFDTLTHNSGADIDTAMLRLEGFVLQLVQYHAGAGGTLPLAHHHVGNPHLCINVADVDAKHVEAVAHGGLEPTPIVDILGAGIRSFYVHDPDGLPVEFLQTPGA</sequence>
<keyword evidence="1" id="KW-0479">Metal-binding</keyword>
<dbReference type="GO" id="GO:0004493">
    <property type="term" value="F:methylmalonyl-CoA epimerase activity"/>
    <property type="evidence" value="ECO:0007669"/>
    <property type="project" value="TreeGrafter"/>
</dbReference>
<feature type="domain" description="VOC" evidence="2">
    <location>
        <begin position="5"/>
        <end position="141"/>
    </location>
</feature>
<dbReference type="InterPro" id="IPR004360">
    <property type="entry name" value="Glyas_Fos-R_dOase_dom"/>
</dbReference>
<evidence type="ECO:0000313" key="5">
    <source>
        <dbReference type="EMBL" id="CAB5004802.1"/>
    </source>
</evidence>
<dbReference type="InterPro" id="IPR037523">
    <property type="entry name" value="VOC_core"/>
</dbReference>
<protein>
    <submittedName>
        <fullName evidence="4">Unannotated protein</fullName>
    </submittedName>
</protein>
<accession>A0A6J7AF38</accession>
<dbReference type="PROSITE" id="PS51819">
    <property type="entry name" value="VOC"/>
    <property type="match status" value="1"/>
</dbReference>